<comment type="caution">
    <text evidence="1">The sequence shown here is derived from an EMBL/GenBank/DDBJ whole genome shotgun (WGS) entry which is preliminary data.</text>
</comment>
<gene>
    <name evidence="1" type="ORF">R69776_08132</name>
</gene>
<dbReference type="RefSeq" id="WP_200661406.1">
    <property type="nucleotide sequence ID" value="NZ_CAJNBH010000064.1"/>
</dbReference>
<evidence type="ECO:0000313" key="2">
    <source>
        <dbReference type="Proteomes" id="UP000673821"/>
    </source>
</evidence>
<protein>
    <submittedName>
        <fullName evidence="1">Uncharacterized protein</fullName>
    </submittedName>
</protein>
<evidence type="ECO:0000313" key="1">
    <source>
        <dbReference type="EMBL" id="CAE6863498.1"/>
    </source>
</evidence>
<organism evidence="1 2">
    <name type="scientific">Paraburkholderia nemoris</name>
    <dbReference type="NCBI Taxonomy" id="2793076"/>
    <lineage>
        <taxon>Bacteria</taxon>
        <taxon>Pseudomonadati</taxon>
        <taxon>Pseudomonadota</taxon>
        <taxon>Betaproteobacteria</taxon>
        <taxon>Burkholderiales</taxon>
        <taxon>Burkholderiaceae</taxon>
        <taxon>Paraburkholderia</taxon>
    </lineage>
</organism>
<dbReference type="EMBL" id="CAJNBH010000064">
    <property type="protein sequence ID" value="CAE6863498.1"/>
    <property type="molecule type" value="Genomic_DNA"/>
</dbReference>
<dbReference type="Proteomes" id="UP000673821">
    <property type="component" value="Unassembled WGS sequence"/>
</dbReference>
<accession>A0ABM8T726</accession>
<reference evidence="1 2" key="1">
    <citation type="submission" date="2021-02" db="EMBL/GenBank/DDBJ databases">
        <authorList>
            <person name="Vanwijnsberghe S."/>
        </authorList>
    </citation>
    <scope>NUCLEOTIDE SEQUENCE [LARGE SCALE GENOMIC DNA]</scope>
    <source>
        <strain evidence="1 2">R-69776</strain>
    </source>
</reference>
<keyword evidence="2" id="KW-1185">Reference proteome</keyword>
<name>A0ABM8T726_9BURK</name>
<sequence>MSPSLESAIRASATRLGHYIEVHRGHPEVSFHDHVKRRRRDKAVRASSFKLIYLDTLAWKCVADYRQNKATLTAAMKAFGASIERAVQTEHFAFPIGVPTYLELDSMVDPATREALKKLVDEFSQGLCITSFHDRVGSELQMLRSNRLGEAEGLEDFLCSPIEMMGIPTISLPGFVKLQVDEATFNKAFFDALYELPFSIQLDVAGSAPGEKWDNSRGIADLNDGKAQHQSEIANLNTGIFFELKGGIEAWFINEGVALNPHEIAIDALTAMNHWNQVSSSRSLPTMRILSSLYGLMRFDSNRRYRNGDPNDFLVAASALPVAHALFTDRKFANLLSDKRIGLDKFLDCTVVSGFEEMAQYLEKQVQ</sequence>
<proteinExistence type="predicted"/>